<dbReference type="RefSeq" id="WP_157027736.1">
    <property type="nucleotide sequence ID" value="NZ_WQMS01000014.1"/>
</dbReference>
<gene>
    <name evidence="1" type="ORF">GON01_12645</name>
</gene>
<dbReference type="Proteomes" id="UP000441389">
    <property type="component" value="Unassembled WGS sequence"/>
</dbReference>
<sequence length="87" mass="9572">MTEVEGEEGDILSPEIVWGAHPLGDSHDIWYDDEGLFAPELFVADIGPLQRVPLPAYVFGVDGERSTDPAMSADELSSMIGEIRRVR</sequence>
<name>A0A6I4J3X0_9SPHN</name>
<evidence type="ECO:0000313" key="2">
    <source>
        <dbReference type="Proteomes" id="UP000441389"/>
    </source>
</evidence>
<proteinExistence type="predicted"/>
<protein>
    <submittedName>
        <fullName evidence="1">Uncharacterized protein</fullName>
    </submittedName>
</protein>
<comment type="caution">
    <text evidence="1">The sequence shown here is derived from an EMBL/GenBank/DDBJ whole genome shotgun (WGS) entry which is preliminary data.</text>
</comment>
<reference evidence="1 2" key="1">
    <citation type="submission" date="2019-12" db="EMBL/GenBank/DDBJ databases">
        <authorList>
            <person name="Huq M.A."/>
        </authorList>
    </citation>
    <scope>NUCLEOTIDE SEQUENCE [LARGE SCALE GENOMIC DNA]</scope>
    <source>
        <strain evidence="1 2">MAH-20</strain>
    </source>
</reference>
<evidence type="ECO:0000313" key="1">
    <source>
        <dbReference type="EMBL" id="MVO78778.1"/>
    </source>
</evidence>
<organism evidence="1 2">
    <name type="scientific">Sphingomonas horti</name>
    <dbReference type="NCBI Taxonomy" id="2682842"/>
    <lineage>
        <taxon>Bacteria</taxon>
        <taxon>Pseudomonadati</taxon>
        <taxon>Pseudomonadota</taxon>
        <taxon>Alphaproteobacteria</taxon>
        <taxon>Sphingomonadales</taxon>
        <taxon>Sphingomonadaceae</taxon>
        <taxon>Sphingomonas</taxon>
    </lineage>
</organism>
<accession>A0A6I4J3X0</accession>
<dbReference type="AlphaFoldDB" id="A0A6I4J3X0"/>
<keyword evidence="2" id="KW-1185">Reference proteome</keyword>
<dbReference type="EMBL" id="WQMS01000014">
    <property type="protein sequence ID" value="MVO78778.1"/>
    <property type="molecule type" value="Genomic_DNA"/>
</dbReference>